<dbReference type="Proteomes" id="UP000237640">
    <property type="component" value="Unassembled WGS sequence"/>
</dbReference>
<dbReference type="InterPro" id="IPR022134">
    <property type="entry name" value="DUF3667"/>
</dbReference>
<evidence type="ECO:0000313" key="3">
    <source>
        <dbReference type="EMBL" id="PRX53919.1"/>
    </source>
</evidence>
<keyword evidence="1" id="KW-0472">Membrane</keyword>
<dbReference type="AlphaFoldDB" id="A0A2T0M8W3"/>
<proteinExistence type="predicted"/>
<feature type="domain" description="Zinc-ribbon" evidence="2">
    <location>
        <begin position="3"/>
        <end position="24"/>
    </location>
</feature>
<reference evidence="3 4" key="1">
    <citation type="submission" date="2018-03" db="EMBL/GenBank/DDBJ databases">
        <title>Genomic Encyclopedia of Archaeal and Bacterial Type Strains, Phase II (KMG-II): from individual species to whole genera.</title>
        <authorList>
            <person name="Goeker M."/>
        </authorList>
    </citation>
    <scope>NUCLEOTIDE SEQUENCE [LARGE SCALE GENOMIC DNA]</scope>
    <source>
        <strain evidence="3 4">DSM 25027</strain>
    </source>
</reference>
<keyword evidence="4" id="KW-1185">Reference proteome</keyword>
<dbReference type="OrthoDB" id="1143019at2"/>
<evidence type="ECO:0000256" key="1">
    <source>
        <dbReference type="SAM" id="Phobius"/>
    </source>
</evidence>
<dbReference type="EMBL" id="PVYX01000002">
    <property type="protein sequence ID" value="PRX53919.1"/>
    <property type="molecule type" value="Genomic_DNA"/>
</dbReference>
<sequence length="255" mass="29610">MVCKNCGASLRSDFRYCPECGAKVIRNRLTLKNIWQDLSYQVFNLDNTLFKTFKHLFTQPEIVVESYISGIRKKYMNPISYFAIAITLSGVLFFVLRNVYEITLTQNNAINPNAPNLDFIFDYQGLMSYLFMPIYASITWILFLDKGKMNYTEHLVANAYITAQASFVQVMVCLPLFGFFDIQYDIFNWIYLFFITAYLFLVFGRIHKIGFFNTFIRSLGYLVLFAIMMLIVGIAIAAIFFITGQLNIEDFAQKK</sequence>
<organism evidence="3 4">
    <name type="scientific">Flagellimonas meridianipacifica</name>
    <dbReference type="NCBI Taxonomy" id="1080225"/>
    <lineage>
        <taxon>Bacteria</taxon>
        <taxon>Pseudomonadati</taxon>
        <taxon>Bacteroidota</taxon>
        <taxon>Flavobacteriia</taxon>
        <taxon>Flavobacteriales</taxon>
        <taxon>Flavobacteriaceae</taxon>
        <taxon>Flagellimonas</taxon>
    </lineage>
</organism>
<dbReference type="Pfam" id="PF13240">
    <property type="entry name" value="Zn_Ribbon_1"/>
    <property type="match status" value="1"/>
</dbReference>
<feature type="transmembrane region" description="Helical" evidence="1">
    <location>
        <begin position="186"/>
        <end position="207"/>
    </location>
</feature>
<feature type="transmembrane region" description="Helical" evidence="1">
    <location>
        <begin position="120"/>
        <end position="143"/>
    </location>
</feature>
<comment type="caution">
    <text evidence="3">The sequence shown here is derived from an EMBL/GenBank/DDBJ whole genome shotgun (WGS) entry which is preliminary data.</text>
</comment>
<accession>A0A2T0M8W3</accession>
<dbReference type="InterPro" id="IPR026870">
    <property type="entry name" value="Zinc_ribbon_dom"/>
</dbReference>
<evidence type="ECO:0000313" key="4">
    <source>
        <dbReference type="Proteomes" id="UP000237640"/>
    </source>
</evidence>
<evidence type="ECO:0000259" key="2">
    <source>
        <dbReference type="Pfam" id="PF13240"/>
    </source>
</evidence>
<gene>
    <name evidence="3" type="ORF">CLV81_2312</name>
</gene>
<dbReference type="RefSeq" id="WP_106145245.1">
    <property type="nucleotide sequence ID" value="NZ_PVYX01000002.1"/>
</dbReference>
<feature type="transmembrane region" description="Helical" evidence="1">
    <location>
        <begin position="155"/>
        <end position="180"/>
    </location>
</feature>
<name>A0A2T0M8W3_9FLAO</name>
<keyword evidence="1" id="KW-1133">Transmembrane helix</keyword>
<keyword evidence="1" id="KW-0812">Transmembrane</keyword>
<protein>
    <submittedName>
        <fullName evidence="3">Zinc ribbon protein</fullName>
    </submittedName>
</protein>
<feature type="transmembrane region" description="Helical" evidence="1">
    <location>
        <begin position="79"/>
        <end position="100"/>
    </location>
</feature>
<dbReference type="Pfam" id="PF12412">
    <property type="entry name" value="DUF3667"/>
    <property type="match status" value="1"/>
</dbReference>
<feature type="transmembrane region" description="Helical" evidence="1">
    <location>
        <begin position="219"/>
        <end position="242"/>
    </location>
</feature>